<reference evidence="5" key="1">
    <citation type="journal article" date="2015" name="Nature">
        <title>Complex archaea that bridge the gap between prokaryotes and eukaryotes.</title>
        <authorList>
            <person name="Spang A."/>
            <person name="Saw J.H."/>
            <person name="Jorgensen S.L."/>
            <person name="Zaremba-Niedzwiedzka K."/>
            <person name="Martijn J."/>
            <person name="Lind A.E."/>
            <person name="van Eijk R."/>
            <person name="Schleper C."/>
            <person name="Guy L."/>
            <person name="Ettema T.J."/>
        </authorList>
    </citation>
    <scope>NUCLEOTIDE SEQUENCE</scope>
</reference>
<proteinExistence type="inferred from homology"/>
<evidence type="ECO:0000256" key="3">
    <source>
        <dbReference type="ARBA" id="ARBA00023239"/>
    </source>
</evidence>
<evidence type="ECO:0000259" key="4">
    <source>
        <dbReference type="Pfam" id="PF00206"/>
    </source>
</evidence>
<comment type="similarity">
    <text evidence="1">Belongs to the class-II fumarase/aspartase family. Fumarase subfamily.</text>
</comment>
<dbReference type="InterPro" id="IPR000362">
    <property type="entry name" value="Fumarate_lyase_fam"/>
</dbReference>
<feature type="non-terminal residue" evidence="5">
    <location>
        <position position="1"/>
    </location>
</feature>
<dbReference type="PRINTS" id="PR00145">
    <property type="entry name" value="ARGSUCLYASE"/>
</dbReference>
<organism evidence="5">
    <name type="scientific">marine sediment metagenome</name>
    <dbReference type="NCBI Taxonomy" id="412755"/>
    <lineage>
        <taxon>unclassified sequences</taxon>
        <taxon>metagenomes</taxon>
        <taxon>ecological metagenomes</taxon>
    </lineage>
</organism>
<dbReference type="EMBL" id="LAZR01057824">
    <property type="protein sequence ID" value="KKK71237.1"/>
    <property type="molecule type" value="Genomic_DNA"/>
</dbReference>
<dbReference type="EC" id="4.2.1.2" evidence="2"/>
<keyword evidence="3" id="KW-0456">Lyase</keyword>
<dbReference type="GO" id="GO:0004333">
    <property type="term" value="F:fumarate hydratase activity"/>
    <property type="evidence" value="ECO:0007669"/>
    <property type="project" value="UniProtKB-EC"/>
</dbReference>
<name>A0A0F8XQA9_9ZZZZ</name>
<dbReference type="PANTHER" id="PTHR11444:SF22">
    <property type="entry name" value="FUMARATE HYDRATASE CLASS II"/>
    <property type="match status" value="1"/>
</dbReference>
<evidence type="ECO:0000256" key="2">
    <source>
        <dbReference type="ARBA" id="ARBA00012921"/>
    </source>
</evidence>
<dbReference type="SUPFAM" id="SSF48557">
    <property type="entry name" value="L-aspartase-like"/>
    <property type="match status" value="1"/>
</dbReference>
<protein>
    <recommendedName>
        <fullName evidence="2">fumarate hydratase</fullName>
        <ecNumber evidence="2">4.2.1.2</ecNumber>
    </recommendedName>
</protein>
<dbReference type="FunFam" id="1.20.200.10:FF:000001">
    <property type="entry name" value="Fumarate hydratase, mitochondrial"/>
    <property type="match status" value="1"/>
</dbReference>
<dbReference type="PRINTS" id="PR00149">
    <property type="entry name" value="FUMRATELYASE"/>
</dbReference>
<dbReference type="InterPro" id="IPR005677">
    <property type="entry name" value="Fum_hydII"/>
</dbReference>
<dbReference type="InterPro" id="IPR008948">
    <property type="entry name" value="L-Aspartase-like"/>
</dbReference>
<comment type="caution">
    <text evidence="5">The sequence shown here is derived from an EMBL/GenBank/DDBJ whole genome shotgun (WGS) entry which is preliminary data.</text>
</comment>
<dbReference type="InterPro" id="IPR022761">
    <property type="entry name" value="Fumarate_lyase_N"/>
</dbReference>
<accession>A0A0F8XQA9</accession>
<gene>
    <name evidence="5" type="ORF">LCGC14_2915930</name>
</gene>
<dbReference type="GO" id="GO:0006106">
    <property type="term" value="P:fumarate metabolic process"/>
    <property type="evidence" value="ECO:0007669"/>
    <property type="project" value="InterPro"/>
</dbReference>
<dbReference type="Gene3D" id="1.20.200.10">
    <property type="entry name" value="Fumarase/aspartase (Central domain)"/>
    <property type="match status" value="1"/>
</dbReference>
<feature type="domain" description="Fumarate lyase N-terminal" evidence="4">
    <location>
        <begin position="3"/>
        <end position="218"/>
    </location>
</feature>
<dbReference type="Pfam" id="PF00206">
    <property type="entry name" value="Lyase_1"/>
    <property type="match status" value="1"/>
</dbReference>
<evidence type="ECO:0000256" key="1">
    <source>
        <dbReference type="ARBA" id="ARBA00009084"/>
    </source>
</evidence>
<dbReference type="InterPro" id="IPR020557">
    <property type="entry name" value="Fumarate_lyase_CS"/>
</dbReference>
<dbReference type="AlphaFoldDB" id="A0A0F8XQA9"/>
<evidence type="ECO:0000313" key="5">
    <source>
        <dbReference type="EMBL" id="KKK71237.1"/>
    </source>
</evidence>
<dbReference type="PROSITE" id="PS00163">
    <property type="entry name" value="FUMARATE_LYASES"/>
    <property type="match status" value="1"/>
</dbReference>
<sequence length="257" mass="27934">HEPVHPNDHVNMSQSSNDVIPTAIHVSAMLECTEMLVPALKYLEEKLTLRAGEYVDVVKTGRTHLMDAMPLTVAQEIGGWAAQVKQSIERVESVMPRLSKLAIGGTAVGTGVNGHPDFAHNVCLWLKDFTDIEFHEADDHFAAQASMDTAVELSGALKATATALMKISNDMRMMNSGPIAGIGEITLPSLQPGSSIMPGKVNPVICEAMMMVSVQVMGNDVAIGIARQFDRLLWGDRGRRRTSGGRPGHAWRCRRCH</sequence>
<dbReference type="PANTHER" id="PTHR11444">
    <property type="entry name" value="ASPARTATEAMMONIA/ARGININOSUCCINATE/ADENYLOSUCCINATE LYASE"/>
    <property type="match status" value="1"/>
</dbReference>